<gene>
    <name evidence="3" type="ORF">D9V41_07185</name>
</gene>
<protein>
    <submittedName>
        <fullName evidence="3">DUF4333 domain-containing protein</fullName>
    </submittedName>
</protein>
<proteinExistence type="predicted"/>
<dbReference type="EMBL" id="RDBF01000004">
    <property type="protein sequence ID" value="RLV56212.1"/>
    <property type="molecule type" value="Genomic_DNA"/>
</dbReference>
<dbReference type="RefSeq" id="WP_121793871.1">
    <property type="nucleotide sequence ID" value="NZ_RDBF01000004.1"/>
</dbReference>
<comment type="caution">
    <text evidence="3">The sequence shown here is derived from an EMBL/GenBank/DDBJ whole genome shotgun (WGS) entry which is preliminary data.</text>
</comment>
<evidence type="ECO:0000259" key="2">
    <source>
        <dbReference type="Pfam" id="PF14230"/>
    </source>
</evidence>
<dbReference type="PROSITE" id="PS51257">
    <property type="entry name" value="PROKAR_LIPOPROTEIN"/>
    <property type="match status" value="1"/>
</dbReference>
<sequence length="113" mass="11856">MTALHRPLLALATTFSLAACTFSFSTGGMDEPAENVAEAAMAALEEEVGQRPDSLDCGHGDVAIREGNQIACVLTHEGVEFDTAVTISDVDGSRYTVNVEVASTPNPTEEEPS</sequence>
<dbReference type="OrthoDB" id="3568721at2"/>
<evidence type="ECO:0000313" key="4">
    <source>
        <dbReference type="Proteomes" id="UP000282515"/>
    </source>
</evidence>
<feature type="signal peptide" evidence="1">
    <location>
        <begin position="1"/>
        <end position="18"/>
    </location>
</feature>
<reference evidence="3 4" key="1">
    <citation type="submission" date="2018-10" db="EMBL/GenBank/DDBJ databases">
        <title>Aeromicrobium sp. 9W16Y-2 whole genome shotgun sequence.</title>
        <authorList>
            <person name="Li F."/>
        </authorList>
    </citation>
    <scope>NUCLEOTIDE SEQUENCE [LARGE SCALE GENOMIC DNA]</scope>
    <source>
        <strain evidence="3 4">9W16Y-2</strain>
    </source>
</reference>
<name>A0A3L8PQA4_9ACTN</name>
<keyword evidence="4" id="KW-1185">Reference proteome</keyword>
<dbReference type="AlphaFoldDB" id="A0A3L8PQA4"/>
<organism evidence="3 4">
    <name type="scientific">Aeromicrobium phragmitis</name>
    <dbReference type="NCBI Taxonomy" id="2478914"/>
    <lineage>
        <taxon>Bacteria</taxon>
        <taxon>Bacillati</taxon>
        <taxon>Actinomycetota</taxon>
        <taxon>Actinomycetes</taxon>
        <taxon>Propionibacteriales</taxon>
        <taxon>Nocardioidaceae</taxon>
        <taxon>Aeromicrobium</taxon>
    </lineage>
</organism>
<feature type="chain" id="PRO_5018093667" evidence="1">
    <location>
        <begin position="19"/>
        <end position="113"/>
    </location>
</feature>
<dbReference type="Pfam" id="PF14230">
    <property type="entry name" value="DUF4333"/>
    <property type="match status" value="1"/>
</dbReference>
<feature type="domain" description="DUF4333" evidence="2">
    <location>
        <begin position="19"/>
        <end position="92"/>
    </location>
</feature>
<dbReference type="InterPro" id="IPR025637">
    <property type="entry name" value="DUF4333"/>
</dbReference>
<evidence type="ECO:0000313" key="3">
    <source>
        <dbReference type="EMBL" id="RLV56212.1"/>
    </source>
</evidence>
<evidence type="ECO:0000256" key="1">
    <source>
        <dbReference type="SAM" id="SignalP"/>
    </source>
</evidence>
<accession>A0A3L8PQA4</accession>
<keyword evidence="1" id="KW-0732">Signal</keyword>
<dbReference type="Proteomes" id="UP000282515">
    <property type="component" value="Unassembled WGS sequence"/>
</dbReference>